<name>A0A8S5V1X6_9CAUD</name>
<dbReference type="EMBL" id="BK016182">
    <property type="protein sequence ID" value="DAG00754.1"/>
    <property type="molecule type" value="Genomic_DNA"/>
</dbReference>
<protein>
    <submittedName>
        <fullName evidence="1">Uncharacterized protein</fullName>
    </submittedName>
</protein>
<sequence length="34" mass="4106">MLSHFKNATNSYLRNFLRNSKRIVHDEPLTLYIL</sequence>
<evidence type="ECO:0000313" key="1">
    <source>
        <dbReference type="EMBL" id="DAG00754.1"/>
    </source>
</evidence>
<organism evidence="1">
    <name type="scientific">Myoviridae sp. ctJ2i1</name>
    <dbReference type="NCBI Taxonomy" id="2825079"/>
    <lineage>
        <taxon>Viruses</taxon>
        <taxon>Duplodnaviria</taxon>
        <taxon>Heunggongvirae</taxon>
        <taxon>Uroviricota</taxon>
        <taxon>Caudoviricetes</taxon>
    </lineage>
</organism>
<proteinExistence type="predicted"/>
<accession>A0A8S5V1X6</accession>
<reference evidence="1" key="1">
    <citation type="journal article" date="2021" name="Proc. Natl. Acad. Sci. U.S.A.">
        <title>A Catalog of Tens of Thousands of Viruses from Human Metagenomes Reveals Hidden Associations with Chronic Diseases.</title>
        <authorList>
            <person name="Tisza M.J."/>
            <person name="Buck C.B."/>
        </authorList>
    </citation>
    <scope>NUCLEOTIDE SEQUENCE</scope>
    <source>
        <strain evidence="1">CtJ2i1</strain>
    </source>
</reference>